<gene>
    <name evidence="2" type="ORF">A2786_01250</name>
</gene>
<accession>A0A1G1VRU8</accession>
<dbReference type="AlphaFoldDB" id="A0A1G1VRU8"/>
<organism evidence="2 3">
    <name type="scientific">Candidatus Chisholmbacteria bacterium RIFCSPHIGHO2_01_FULL_52_32</name>
    <dbReference type="NCBI Taxonomy" id="1797591"/>
    <lineage>
        <taxon>Bacteria</taxon>
        <taxon>Candidatus Chisholmiibacteriota</taxon>
    </lineage>
</organism>
<dbReference type="Pfam" id="PF08308">
    <property type="entry name" value="PEGA"/>
    <property type="match status" value="1"/>
</dbReference>
<evidence type="ECO:0000259" key="1">
    <source>
        <dbReference type="Pfam" id="PF08308"/>
    </source>
</evidence>
<dbReference type="SUPFAM" id="SSF82171">
    <property type="entry name" value="DPP6 N-terminal domain-like"/>
    <property type="match status" value="1"/>
</dbReference>
<comment type="caution">
    <text evidence="2">The sequence shown here is derived from an EMBL/GenBank/DDBJ whole genome shotgun (WGS) entry which is preliminary data.</text>
</comment>
<feature type="domain" description="PEGA" evidence="1">
    <location>
        <begin position="42"/>
        <end position="105"/>
    </location>
</feature>
<evidence type="ECO:0000313" key="2">
    <source>
        <dbReference type="EMBL" id="OGY18128.1"/>
    </source>
</evidence>
<dbReference type="Proteomes" id="UP000179233">
    <property type="component" value="Unassembled WGS sequence"/>
</dbReference>
<evidence type="ECO:0000313" key="3">
    <source>
        <dbReference type="Proteomes" id="UP000179233"/>
    </source>
</evidence>
<reference evidence="2 3" key="1">
    <citation type="journal article" date="2016" name="Nat. Commun.">
        <title>Thousands of microbial genomes shed light on interconnected biogeochemical processes in an aquifer system.</title>
        <authorList>
            <person name="Anantharaman K."/>
            <person name="Brown C.T."/>
            <person name="Hug L.A."/>
            <person name="Sharon I."/>
            <person name="Castelle C.J."/>
            <person name="Probst A.J."/>
            <person name="Thomas B.C."/>
            <person name="Singh A."/>
            <person name="Wilkins M.J."/>
            <person name="Karaoz U."/>
            <person name="Brodie E.L."/>
            <person name="Williams K.H."/>
            <person name="Hubbard S.S."/>
            <person name="Banfield J.F."/>
        </authorList>
    </citation>
    <scope>NUCLEOTIDE SEQUENCE [LARGE SCALE GENOMIC DNA]</scope>
</reference>
<dbReference type="EMBL" id="MHCJ01000003">
    <property type="protein sequence ID" value="OGY18128.1"/>
    <property type="molecule type" value="Genomic_DNA"/>
</dbReference>
<protein>
    <recommendedName>
        <fullName evidence="1">PEGA domain-containing protein</fullName>
    </recommendedName>
</protein>
<sequence length="457" mass="50782">MNRKLIVAIATAVILVAGTYIAIQFAKGYRPDLRKREIRGTGLLVTNSVPIGAQVFLNGKLTTATNDTTNLPPGEYEVEIKKDGYISWKKTLKIEEELVTQAIARLFPSVTDLRPLTFTGAENLTPSPDGQKIAYVVTASSEDVKKGVWVLDMVTRPFSLSKDPIQIVRNTENLDFGNATLLWSPDSAQLLAHFPEGEKTVVSETNILLDAGGLNREEALRDATARLPVIFSQWEEQLAHKLNDQLLTLPSEMQNIATGSATNLYFSPDEEKLLLTATNEAEIPEKLIPPLPASSTQQEQRLLEPGNVYVYDLKEDRNFLIAQRQEPPAELGTLRQKILLVDRITQNLPFIEEASPSAYTKLQKETTQSTISEFAAQYAPISAGQLQWFPDSNHLIQTEEDKITILEYDGTNRAAVYAGSLLDRFAYSWPDGSKLLILTNLNPQSELPANLYAINLK</sequence>
<name>A0A1G1VRU8_9BACT</name>
<dbReference type="InterPro" id="IPR013229">
    <property type="entry name" value="PEGA"/>
</dbReference>
<proteinExistence type="predicted"/>